<dbReference type="Proteomes" id="UP000007799">
    <property type="component" value="Unassembled WGS sequence"/>
</dbReference>
<dbReference type="GO" id="GO:0051315">
    <property type="term" value="P:attachment of mitotic spindle microtubules to kinetochore"/>
    <property type="evidence" value="ECO:0007669"/>
    <property type="project" value="TreeGrafter"/>
</dbReference>
<evidence type="ECO:0000313" key="3">
    <source>
        <dbReference type="EMBL" id="EGD73884.1"/>
    </source>
</evidence>
<gene>
    <name evidence="3" type="ORF">PTSG_05579</name>
</gene>
<accession>F2UBL8</accession>
<dbReference type="RefSeq" id="XP_004993447.1">
    <property type="nucleotide sequence ID" value="XM_004993390.1"/>
</dbReference>
<evidence type="ECO:0000256" key="2">
    <source>
        <dbReference type="SAM" id="MobiDB-lite"/>
    </source>
</evidence>
<dbReference type="GO" id="GO:0034501">
    <property type="term" value="P:protein localization to kinetochore"/>
    <property type="evidence" value="ECO:0007669"/>
    <property type="project" value="InterPro"/>
</dbReference>
<evidence type="ECO:0000313" key="4">
    <source>
        <dbReference type="Proteomes" id="UP000007799"/>
    </source>
</evidence>
<organism evidence="4">
    <name type="scientific">Salpingoeca rosetta (strain ATCC 50818 / BSB-021)</name>
    <dbReference type="NCBI Taxonomy" id="946362"/>
    <lineage>
        <taxon>Eukaryota</taxon>
        <taxon>Choanoflagellata</taxon>
        <taxon>Craspedida</taxon>
        <taxon>Salpingoecidae</taxon>
        <taxon>Salpingoeca</taxon>
    </lineage>
</organism>
<dbReference type="OMA" id="DCDENIE"/>
<protein>
    <submittedName>
        <fullName evidence="3">Uncharacterized protein</fullName>
    </submittedName>
</protein>
<feature type="compositionally biased region" description="Polar residues" evidence="2">
    <location>
        <begin position="158"/>
        <end position="171"/>
    </location>
</feature>
<dbReference type="GeneID" id="16074024"/>
<proteinExistence type="predicted"/>
<reference evidence="3" key="1">
    <citation type="submission" date="2009-08" db="EMBL/GenBank/DDBJ databases">
        <title>Annotation of Salpingoeca rosetta.</title>
        <authorList>
            <consortium name="The Broad Institute Genome Sequencing Platform"/>
            <person name="Russ C."/>
            <person name="Cuomo C."/>
            <person name="Burger G."/>
            <person name="Gray M.W."/>
            <person name="Holland P.W.H."/>
            <person name="King N."/>
            <person name="Lang F.B.F."/>
            <person name="Roger A.J."/>
            <person name="Ruiz-Trillo I."/>
            <person name="Young S.K."/>
            <person name="Zeng Q."/>
            <person name="Gargeya S."/>
            <person name="Alvarado L."/>
            <person name="Berlin A."/>
            <person name="Chapman S.B."/>
            <person name="Chen Z."/>
            <person name="Freedman E."/>
            <person name="Gellesch M."/>
            <person name="Goldberg J."/>
            <person name="Griggs A."/>
            <person name="Gujja S."/>
            <person name="Heilman E."/>
            <person name="Heiman D."/>
            <person name="Howarth C."/>
            <person name="Mehta T."/>
            <person name="Neiman D."/>
            <person name="Pearson M."/>
            <person name="Roberts A."/>
            <person name="Saif S."/>
            <person name="Shea T."/>
            <person name="Shenoy N."/>
            <person name="Sisk P."/>
            <person name="Stolte C."/>
            <person name="Sykes S."/>
            <person name="White J."/>
            <person name="Yandava C."/>
            <person name="Haas B."/>
            <person name="Nusbaum C."/>
            <person name="Birren B."/>
        </authorList>
    </citation>
    <scope>NUCLEOTIDE SEQUENCE [LARGE SCALE GENOMIC DNA]</scope>
    <source>
        <strain evidence="3">ATCC 50818</strain>
    </source>
</reference>
<dbReference type="PANTHER" id="PTHR37329:SF1">
    <property type="entry name" value="KINETOCHORE PROTEIN SOS7"/>
    <property type="match status" value="1"/>
</dbReference>
<keyword evidence="1" id="KW-0175">Coiled coil</keyword>
<feature type="region of interest" description="Disordered" evidence="2">
    <location>
        <begin position="144"/>
        <end position="171"/>
    </location>
</feature>
<keyword evidence="4" id="KW-1185">Reference proteome</keyword>
<dbReference type="AlphaFoldDB" id="F2UBL8"/>
<dbReference type="PANTHER" id="PTHR37329">
    <property type="entry name" value="KINETOCHORE PROTEIN SOS7"/>
    <property type="match status" value="1"/>
</dbReference>
<feature type="coiled-coil region" evidence="1">
    <location>
        <begin position="195"/>
        <end position="222"/>
    </location>
</feature>
<sequence length="330" mass="36390">MEVASSMQTLIDNVNAAEPNFAESVRRAEDCDENIESELQMAKDHMSKLKFNFVEMKTKAGFLDKLGTYEIGSTPACGVSEEDKTETKAQVQSIKAANRDLQDAIQETAHAVLDKRDEFQQQSADALSMMEKFKALEQRVQEKRERLRQQQERLGQENSQPLSHENVESLQSQVDTCRQRIEEQRDFARVHSDKVEACKATLQQATTRKEQLQAEVEACAGHVAAALNQKRADVLAAVSTVSKLAGAEILSVSATAVEVKLSVLSGRTSSRRHVHITRQEDTGIITQILLDGSSAYSKALLAALYRTGATTSVRVTLALVRQMLSAPADA</sequence>
<evidence type="ECO:0000256" key="1">
    <source>
        <dbReference type="SAM" id="Coils"/>
    </source>
</evidence>
<dbReference type="EMBL" id="GL832967">
    <property type="protein sequence ID" value="EGD73884.1"/>
    <property type="molecule type" value="Genomic_DNA"/>
</dbReference>
<feature type="compositionally biased region" description="Basic and acidic residues" evidence="2">
    <location>
        <begin position="144"/>
        <end position="155"/>
    </location>
</feature>
<dbReference type="GO" id="GO:0000776">
    <property type="term" value="C:kinetochore"/>
    <property type="evidence" value="ECO:0007669"/>
    <property type="project" value="InterPro"/>
</dbReference>
<dbReference type="InParanoid" id="F2UBL8"/>
<dbReference type="Gene3D" id="1.10.287.1490">
    <property type="match status" value="1"/>
</dbReference>
<name>F2UBL8_SALR5</name>
<dbReference type="KEGG" id="sre:PTSG_05579"/>
<dbReference type="InterPro" id="IPR037475">
    <property type="entry name" value="Sos7"/>
</dbReference>